<feature type="signal peptide" evidence="2">
    <location>
        <begin position="1"/>
        <end position="21"/>
    </location>
</feature>
<keyword evidence="5" id="KW-1185">Reference proteome</keyword>
<dbReference type="PANTHER" id="PTHR30329:SF21">
    <property type="entry name" value="LIPOPROTEIN YIAD-RELATED"/>
    <property type="match status" value="1"/>
</dbReference>
<dbReference type="SUPFAM" id="SSF103088">
    <property type="entry name" value="OmpA-like"/>
    <property type="match status" value="1"/>
</dbReference>
<evidence type="ECO:0000256" key="2">
    <source>
        <dbReference type="SAM" id="SignalP"/>
    </source>
</evidence>
<dbReference type="InterPro" id="IPR050330">
    <property type="entry name" value="Bact_OuterMem_StrucFunc"/>
</dbReference>
<keyword evidence="1" id="KW-0472">Membrane</keyword>
<organism evidence="4 5">
    <name type="scientific">Phocaeicola faecium</name>
    <dbReference type="NCBI Taxonomy" id="2762213"/>
    <lineage>
        <taxon>Bacteria</taxon>
        <taxon>Pseudomonadati</taxon>
        <taxon>Bacteroidota</taxon>
        <taxon>Bacteroidia</taxon>
        <taxon>Bacteroidales</taxon>
        <taxon>Bacteroidaceae</taxon>
        <taxon>Phocaeicola</taxon>
    </lineage>
</organism>
<reference evidence="4 5" key="1">
    <citation type="submission" date="2020-08" db="EMBL/GenBank/DDBJ databases">
        <title>A Genomic Blueprint of the Chicken Gut Microbiome.</title>
        <authorList>
            <person name="Gilroy R."/>
            <person name="Ravi A."/>
            <person name="Getino M."/>
            <person name="Pursley I."/>
            <person name="Horton D.L."/>
            <person name="Alikhan N.-F."/>
            <person name="Baker D."/>
            <person name="Gharbi K."/>
            <person name="Hall N."/>
            <person name="Watson M."/>
            <person name="Adriaenssens E.M."/>
            <person name="Foster-Nyarko E."/>
            <person name="Jarju S."/>
            <person name="Secka A."/>
            <person name="Antonio M."/>
            <person name="Oren A."/>
            <person name="Chaudhuri R."/>
            <person name="La Ragione R.M."/>
            <person name="Hildebrand F."/>
            <person name="Pallen M.J."/>
        </authorList>
    </citation>
    <scope>NUCLEOTIDE SEQUENCE [LARGE SCALE GENOMIC DNA]</scope>
    <source>
        <strain evidence="4 5">Sa1YUN3</strain>
    </source>
</reference>
<gene>
    <name evidence="4" type="ORF">H9626_12290</name>
</gene>
<comment type="caution">
    <text evidence="4">The sequence shown here is derived from an EMBL/GenBank/DDBJ whole genome shotgun (WGS) entry which is preliminary data.</text>
</comment>
<dbReference type="Gene3D" id="3.30.1330.60">
    <property type="entry name" value="OmpA-like domain"/>
    <property type="match status" value="1"/>
</dbReference>
<dbReference type="EMBL" id="JACSPQ010000017">
    <property type="protein sequence ID" value="MBD8002980.1"/>
    <property type="molecule type" value="Genomic_DNA"/>
</dbReference>
<evidence type="ECO:0000313" key="5">
    <source>
        <dbReference type="Proteomes" id="UP000616346"/>
    </source>
</evidence>
<dbReference type="PANTHER" id="PTHR30329">
    <property type="entry name" value="STATOR ELEMENT OF FLAGELLAR MOTOR COMPLEX"/>
    <property type="match status" value="1"/>
</dbReference>
<name>A0ABR8VDX0_9BACT</name>
<dbReference type="CDD" id="cd07185">
    <property type="entry name" value="OmpA_C-like"/>
    <property type="match status" value="1"/>
</dbReference>
<dbReference type="InterPro" id="IPR036737">
    <property type="entry name" value="OmpA-like_sf"/>
</dbReference>
<feature type="chain" id="PRO_5047013450" evidence="2">
    <location>
        <begin position="22"/>
        <end position="399"/>
    </location>
</feature>
<keyword evidence="2" id="KW-0732">Signal</keyword>
<dbReference type="RefSeq" id="WP_191710653.1">
    <property type="nucleotide sequence ID" value="NZ_JACSPQ010000017.1"/>
</dbReference>
<accession>A0ABR8VDX0</accession>
<dbReference type="Proteomes" id="UP000616346">
    <property type="component" value="Unassembled WGS sequence"/>
</dbReference>
<feature type="domain" description="OmpA-like" evidence="3">
    <location>
        <begin position="283"/>
        <end position="399"/>
    </location>
</feature>
<protein>
    <submittedName>
        <fullName evidence="4">OmpA family protein</fullName>
    </submittedName>
</protein>
<dbReference type="Pfam" id="PF00691">
    <property type="entry name" value="OmpA"/>
    <property type="match status" value="1"/>
</dbReference>
<proteinExistence type="predicted"/>
<dbReference type="InterPro" id="IPR006665">
    <property type="entry name" value="OmpA-like"/>
</dbReference>
<evidence type="ECO:0000259" key="3">
    <source>
        <dbReference type="PROSITE" id="PS51123"/>
    </source>
</evidence>
<evidence type="ECO:0000313" key="4">
    <source>
        <dbReference type="EMBL" id="MBD8002980.1"/>
    </source>
</evidence>
<sequence length="399" mass="45556">MKKLIILGLAAALALPSFAQAEKKVDIASIKADSVTVLKPYKAKDNWFFGVYAGTNFSFGENTRFNKGKMFGPSFGLSVGKWFSPAVGARLRWAILQQHHMVNTEMEAAYPNLDPVYKHGMTSVFFDGLFNFNNIFSRYREDSRFNVIGVLGIGFNSAFGFSDNSADWTNTGYEIDTDGGTYLAIHAGLMLNYKLNNAIDLNLEATYNATDDAYNGVRYDRKYDGYMYIVAGMTWHFKDQYGDRRFHYVTMTDQAKIDELNRQINDQRAQLVPPPPVTKVEEKVVENKVLNMTVSFIIDKYNITDLQKDNVKAAAKYLEDHPDVNLIITGYADVQTAYPAYNLRLSKRRAEAVYNMMVDEFNVDPSRIRVDYKGDTIQPYQKKNEWNRVVVFITEPRNK</sequence>
<dbReference type="PROSITE" id="PS51123">
    <property type="entry name" value="OMPA_2"/>
    <property type="match status" value="1"/>
</dbReference>
<evidence type="ECO:0000256" key="1">
    <source>
        <dbReference type="PROSITE-ProRule" id="PRU00473"/>
    </source>
</evidence>